<evidence type="ECO:0000313" key="8">
    <source>
        <dbReference type="EMBL" id="VDM69342.1"/>
    </source>
</evidence>
<evidence type="ECO:0000256" key="1">
    <source>
        <dbReference type="ARBA" id="ARBA00004370"/>
    </source>
</evidence>
<evidence type="ECO:0000256" key="6">
    <source>
        <dbReference type="ARBA" id="ARBA00023180"/>
    </source>
</evidence>
<keyword evidence="6" id="KW-0325">Glycoprotein</keyword>
<sequence>MVAFLLLVAIIVPARDHLGYDVINGTKTLNDMTKSWMHPEYYMLQQIWIFHLENLEDVLRGSKPRKLVDYASTSLPAKIAIEAVLRVMGEMPFVNVTVREALFDGYHDPLIDAVCNNT</sequence>
<dbReference type="OrthoDB" id="514335at2759"/>
<feature type="chain" id="PRO_5018054006" evidence="7">
    <location>
        <begin position="20"/>
        <end position="118"/>
    </location>
</feature>
<protein>
    <submittedName>
        <fullName evidence="8">Uncharacterized protein</fullName>
    </submittedName>
</protein>
<dbReference type="EMBL" id="UYYB01011898">
    <property type="protein sequence ID" value="VDM69342.1"/>
    <property type="molecule type" value="Genomic_DNA"/>
</dbReference>
<keyword evidence="3" id="KW-0812">Transmembrane</keyword>
<evidence type="ECO:0000256" key="4">
    <source>
        <dbReference type="ARBA" id="ARBA00022989"/>
    </source>
</evidence>
<keyword evidence="7" id="KW-0732">Signal</keyword>
<keyword evidence="9" id="KW-1185">Reference proteome</keyword>
<gene>
    <name evidence="8" type="ORF">SVUK_LOCUS4340</name>
</gene>
<dbReference type="InterPro" id="IPR002159">
    <property type="entry name" value="CD36_fam"/>
</dbReference>
<comment type="similarity">
    <text evidence="2">Belongs to the CD36 family.</text>
</comment>
<evidence type="ECO:0000256" key="3">
    <source>
        <dbReference type="ARBA" id="ARBA00022692"/>
    </source>
</evidence>
<evidence type="ECO:0000256" key="2">
    <source>
        <dbReference type="ARBA" id="ARBA00010532"/>
    </source>
</evidence>
<name>A0A3P7KPT5_STRVU</name>
<dbReference type="GO" id="GO:0016020">
    <property type="term" value="C:membrane"/>
    <property type="evidence" value="ECO:0007669"/>
    <property type="project" value="UniProtKB-SubCell"/>
</dbReference>
<dbReference type="PANTHER" id="PTHR11923">
    <property type="entry name" value="SCAVENGER RECEPTOR CLASS B TYPE-1 SR-B1"/>
    <property type="match status" value="1"/>
</dbReference>
<dbReference type="GO" id="GO:0005737">
    <property type="term" value="C:cytoplasm"/>
    <property type="evidence" value="ECO:0007669"/>
    <property type="project" value="TreeGrafter"/>
</dbReference>
<accession>A0A3P7KPT5</accession>
<reference evidence="8 9" key="1">
    <citation type="submission" date="2018-11" db="EMBL/GenBank/DDBJ databases">
        <authorList>
            <consortium name="Pathogen Informatics"/>
        </authorList>
    </citation>
    <scope>NUCLEOTIDE SEQUENCE [LARGE SCALE GENOMIC DNA]</scope>
</reference>
<organism evidence="8 9">
    <name type="scientific">Strongylus vulgaris</name>
    <name type="common">Blood worm</name>
    <dbReference type="NCBI Taxonomy" id="40348"/>
    <lineage>
        <taxon>Eukaryota</taxon>
        <taxon>Metazoa</taxon>
        <taxon>Ecdysozoa</taxon>
        <taxon>Nematoda</taxon>
        <taxon>Chromadorea</taxon>
        <taxon>Rhabditida</taxon>
        <taxon>Rhabditina</taxon>
        <taxon>Rhabditomorpha</taxon>
        <taxon>Strongyloidea</taxon>
        <taxon>Strongylidae</taxon>
        <taxon>Strongylus</taxon>
    </lineage>
</organism>
<evidence type="ECO:0000313" key="9">
    <source>
        <dbReference type="Proteomes" id="UP000270094"/>
    </source>
</evidence>
<feature type="non-terminal residue" evidence="8">
    <location>
        <position position="118"/>
    </location>
</feature>
<dbReference type="PANTHER" id="PTHR11923:SF51">
    <property type="entry name" value="LYSOSOME MEMBRANE PROTEIN 2"/>
    <property type="match status" value="1"/>
</dbReference>
<dbReference type="Proteomes" id="UP000270094">
    <property type="component" value="Unassembled WGS sequence"/>
</dbReference>
<evidence type="ECO:0000256" key="5">
    <source>
        <dbReference type="ARBA" id="ARBA00023136"/>
    </source>
</evidence>
<evidence type="ECO:0000256" key="7">
    <source>
        <dbReference type="SAM" id="SignalP"/>
    </source>
</evidence>
<dbReference type="AlphaFoldDB" id="A0A3P7KPT5"/>
<keyword evidence="4" id="KW-1133">Transmembrane helix</keyword>
<dbReference type="GO" id="GO:0005044">
    <property type="term" value="F:scavenger receptor activity"/>
    <property type="evidence" value="ECO:0007669"/>
    <property type="project" value="TreeGrafter"/>
</dbReference>
<keyword evidence="5" id="KW-0472">Membrane</keyword>
<feature type="signal peptide" evidence="7">
    <location>
        <begin position="1"/>
        <end position="19"/>
    </location>
</feature>
<proteinExistence type="inferred from homology"/>
<comment type="subcellular location">
    <subcellularLocation>
        <location evidence="1">Membrane</location>
    </subcellularLocation>
</comment>